<dbReference type="Gramene" id="PRQ29912">
    <property type="protein sequence ID" value="PRQ29912"/>
    <property type="gene ID" value="RchiOBHm_Chr5g0018961"/>
</dbReference>
<dbReference type="GO" id="GO:0016740">
    <property type="term" value="F:transferase activity"/>
    <property type="evidence" value="ECO:0007669"/>
    <property type="project" value="UniProtKB-KW"/>
</dbReference>
<accession>A0A2P6Q6W0</accession>
<dbReference type="Proteomes" id="UP000238479">
    <property type="component" value="Chromosome 5"/>
</dbReference>
<proteinExistence type="predicted"/>
<sequence>MAITGIEDWRYWNWIAAEESRSQKWYEPEWWKFGDIKSYFCHASGEMYVISQGLAKFV</sequence>
<dbReference type="EMBL" id="PDCK01000043">
    <property type="protein sequence ID" value="PRQ29912.1"/>
    <property type="molecule type" value="Genomic_DNA"/>
</dbReference>
<protein>
    <submittedName>
        <fullName evidence="1">Putative glycosyl transferase, family 31</fullName>
    </submittedName>
</protein>
<evidence type="ECO:0000313" key="1">
    <source>
        <dbReference type="EMBL" id="PRQ29912.1"/>
    </source>
</evidence>
<comment type="caution">
    <text evidence="1">The sequence shown here is derived from an EMBL/GenBank/DDBJ whole genome shotgun (WGS) entry which is preliminary data.</text>
</comment>
<organism evidence="1 2">
    <name type="scientific">Rosa chinensis</name>
    <name type="common">China rose</name>
    <dbReference type="NCBI Taxonomy" id="74649"/>
    <lineage>
        <taxon>Eukaryota</taxon>
        <taxon>Viridiplantae</taxon>
        <taxon>Streptophyta</taxon>
        <taxon>Embryophyta</taxon>
        <taxon>Tracheophyta</taxon>
        <taxon>Spermatophyta</taxon>
        <taxon>Magnoliopsida</taxon>
        <taxon>eudicotyledons</taxon>
        <taxon>Gunneridae</taxon>
        <taxon>Pentapetalae</taxon>
        <taxon>rosids</taxon>
        <taxon>fabids</taxon>
        <taxon>Rosales</taxon>
        <taxon>Rosaceae</taxon>
        <taxon>Rosoideae</taxon>
        <taxon>Rosoideae incertae sedis</taxon>
        <taxon>Rosa</taxon>
    </lineage>
</organism>
<gene>
    <name evidence="1" type="ORF">RchiOBHm_Chr5g0018961</name>
</gene>
<keyword evidence="2" id="KW-1185">Reference proteome</keyword>
<name>A0A2P6Q6W0_ROSCH</name>
<dbReference type="STRING" id="74649.A0A2P6Q6W0"/>
<dbReference type="UniPathway" id="UPA00378"/>
<reference evidence="1 2" key="1">
    <citation type="journal article" date="2018" name="Nat. Genet.">
        <title>The Rosa genome provides new insights in the design of modern roses.</title>
        <authorList>
            <person name="Bendahmane M."/>
        </authorList>
    </citation>
    <scope>NUCLEOTIDE SEQUENCE [LARGE SCALE GENOMIC DNA]</scope>
    <source>
        <strain evidence="2">cv. Old Blush</strain>
    </source>
</reference>
<keyword evidence="1" id="KW-0808">Transferase</keyword>
<dbReference type="AlphaFoldDB" id="A0A2P6Q6W0"/>
<evidence type="ECO:0000313" key="2">
    <source>
        <dbReference type="Proteomes" id="UP000238479"/>
    </source>
</evidence>